<dbReference type="EMBL" id="JAUQSX010000001">
    <property type="protein sequence ID" value="MDO7845373.1"/>
    <property type="molecule type" value="Genomic_DNA"/>
</dbReference>
<dbReference type="Pfam" id="PF11288">
    <property type="entry name" value="DUF3089"/>
    <property type="match status" value="1"/>
</dbReference>
<protein>
    <submittedName>
        <fullName evidence="1">DUF3089 domain-containing protein</fullName>
    </submittedName>
</protein>
<evidence type="ECO:0000313" key="1">
    <source>
        <dbReference type="EMBL" id="MDO7845373.1"/>
    </source>
</evidence>
<accession>A0ABT9A782</accession>
<reference evidence="1" key="1">
    <citation type="submission" date="2023-07" db="EMBL/GenBank/DDBJ databases">
        <authorList>
            <person name="Kim M.K."/>
        </authorList>
    </citation>
    <scope>NUCLEOTIDE SEQUENCE</scope>
    <source>
        <strain evidence="1">M29</strain>
    </source>
</reference>
<dbReference type="InterPro" id="IPR021440">
    <property type="entry name" value="DUF3089"/>
</dbReference>
<evidence type="ECO:0000313" key="2">
    <source>
        <dbReference type="Proteomes" id="UP001167796"/>
    </source>
</evidence>
<name>A0ABT9A782_9BACT</name>
<comment type="caution">
    <text evidence="1">The sequence shown here is derived from an EMBL/GenBank/DDBJ whole genome shotgun (WGS) entry which is preliminary data.</text>
</comment>
<dbReference type="RefSeq" id="WP_305010059.1">
    <property type="nucleotide sequence ID" value="NZ_JAUQSX010000001.1"/>
</dbReference>
<proteinExistence type="predicted"/>
<keyword evidence="2" id="KW-1185">Reference proteome</keyword>
<gene>
    <name evidence="1" type="ORF">Q5H92_03315</name>
</gene>
<organism evidence="1 2">
    <name type="scientific">Hymenobacter mellowenesis</name>
    <dbReference type="NCBI Taxonomy" id="3063995"/>
    <lineage>
        <taxon>Bacteria</taxon>
        <taxon>Pseudomonadati</taxon>
        <taxon>Bacteroidota</taxon>
        <taxon>Cytophagia</taxon>
        <taxon>Cytophagales</taxon>
        <taxon>Hymenobacteraceae</taxon>
        <taxon>Hymenobacter</taxon>
    </lineage>
</organism>
<dbReference type="Proteomes" id="UP001167796">
    <property type="component" value="Unassembled WGS sequence"/>
</dbReference>
<sequence>MLRLSSHLRTALILLLLLPLNGCIRLLLKPGREFEKYTPPPAPDYAQASSWAALPTQRDSADAVPQHSTLRDQQANAAIDVFFVHPTTYYSPRHWNADVRKKWLNKYTDRTTIKQQASVFNATGRIYAPRYRQATLFSFLDKEPNGEKALELAYSDVRSAFQYYLAHYNQGRPFIIASHSQGTDHATRLLHEFFDKDTKLRRQLVAAYLIGFQVKPNEFLTIKPCPDSLATDCFVAYNTSDAGHESPMFQPSIAVNPLTWTLDSTLAPASLNRGAVSIRFRHVHPNFTDAQIHHGQLWVHAPRFRGFPHFPPSGKKKLRYSRHIADYALFYMNIRENSKARVRAWLKRHPE</sequence>